<dbReference type="Gene3D" id="1.10.1300.10">
    <property type="entry name" value="3'5'-cyclic nucleotide phosphodiesterase, catalytic domain"/>
    <property type="match status" value="1"/>
</dbReference>
<evidence type="ECO:0000256" key="5">
    <source>
        <dbReference type="PIRSR" id="PIRSR623088-3"/>
    </source>
</evidence>
<sequence length="785" mass="87731">MSDVSDLAALPEVQALERVHLPCWLHRIAPGSLAPSLIWCNAAAHTKFGRPWTEQEHAELLASMPEAATTLSRRSTDRLYKAIIERKESFSYWVDPARALGQTFSAIQTDATAGDLHFGPFPVTLDGVVETPIHSYLFDSSGKLLYANLQAKRSFKAKGTSDLDNVQLEDLLLENGTKQPDIAAQALKALLVDKSPAHRITLRSMRPDGRYSWRLFEMWPRMDQVLLETAILVNSFNVTSQKELAEQLDAARKELLKRNTSLERSCYRLKESQEKLLTEQQGLQDRLTKALELHLHPKTSGKPVEMSEILDLRNAANDAVDLRRPVDLQDQLLNHSGLSHDVGASMIELLEGDSNSSAKRWANSRSDRHAITKFGQGKESRRQSRRSSTDVVPILHHTDGSAILRPGWPSGGLPEEESKEQAVAEIGAKMDWPLILEVEQLLQEASDTSNFQFDMFRLAKASGNRPLSMLGFFLFSGSGLIPMFNIPANKLLNFFVLLEEGYHANPYHNRIHAASVLQMMHVLMHNGLIEQGVLDGVTMMGCYLAAAVHDFDHRGFNNDYLIKTRDKLAMLYNDASPNENHHVSGAYGLFMSSPDVRLSEGMDLEDKNTLRASIIELVLATDMKKHFGLLSLFQVLPRPSPAAPMEGSSVMHTDDLTKDSDSSAATWTTQQKMLIAQVALKCADLGHLAAQQEVHSRWVDALTEEFFRQGDQERKRGMKISPLMDRNETAGLVKSQVGFFEIVALPLYRSFVDYMPAAQPMLDAVKANYQFWHGVHDSTQDKAAS</sequence>
<accession>A0AAW1RT75</accession>
<gene>
    <name evidence="9" type="ORF">WJX84_012349</name>
</gene>
<dbReference type="PROSITE" id="PS51845">
    <property type="entry name" value="PDEASE_I_2"/>
    <property type="match status" value="1"/>
</dbReference>
<keyword evidence="10" id="KW-1185">Reference proteome</keyword>
<evidence type="ECO:0000256" key="3">
    <source>
        <dbReference type="PIRSR" id="PIRSR623088-1"/>
    </source>
</evidence>
<comment type="similarity">
    <text evidence="6">Belongs to the cyclic nucleotide phosphodiesterase family.</text>
</comment>
<feature type="binding site" evidence="5">
    <location>
        <position position="549"/>
    </location>
    <ligand>
        <name>Zn(2+)</name>
        <dbReference type="ChEBI" id="CHEBI:29105"/>
        <label>1</label>
    </ligand>
</feature>
<dbReference type="InterPro" id="IPR023088">
    <property type="entry name" value="PDEase"/>
</dbReference>
<evidence type="ECO:0000256" key="4">
    <source>
        <dbReference type="PIRSR" id="PIRSR623088-2"/>
    </source>
</evidence>
<dbReference type="GO" id="GO:0007165">
    <property type="term" value="P:signal transduction"/>
    <property type="evidence" value="ECO:0007669"/>
    <property type="project" value="InterPro"/>
</dbReference>
<evidence type="ECO:0000313" key="10">
    <source>
        <dbReference type="Proteomes" id="UP001485043"/>
    </source>
</evidence>
<feature type="compositionally biased region" description="Basic and acidic residues" evidence="7">
    <location>
        <begin position="365"/>
        <end position="382"/>
    </location>
</feature>
<evidence type="ECO:0000256" key="1">
    <source>
        <dbReference type="ARBA" id="ARBA00022723"/>
    </source>
</evidence>
<dbReference type="PANTHER" id="PTHR11347">
    <property type="entry name" value="CYCLIC NUCLEOTIDE PHOSPHODIESTERASE"/>
    <property type="match status" value="1"/>
</dbReference>
<dbReference type="SUPFAM" id="SSF109604">
    <property type="entry name" value="HD-domain/PDEase-like"/>
    <property type="match status" value="1"/>
</dbReference>
<dbReference type="EC" id="3.1.4.-" evidence="6"/>
<dbReference type="InterPro" id="IPR002073">
    <property type="entry name" value="PDEase_catalytic_dom"/>
</dbReference>
<protein>
    <recommendedName>
        <fullName evidence="6">Phosphodiesterase</fullName>
        <ecNumber evidence="6">3.1.4.-</ecNumber>
    </recommendedName>
</protein>
<dbReference type="PRINTS" id="PR00387">
    <property type="entry name" value="PDIESTERASE1"/>
</dbReference>
<dbReference type="AlphaFoldDB" id="A0AAW1RT75"/>
<feature type="binding site" evidence="5">
    <location>
        <position position="512"/>
    </location>
    <ligand>
        <name>Zn(2+)</name>
        <dbReference type="ChEBI" id="CHEBI:29105"/>
        <label>1</label>
    </ligand>
</feature>
<organism evidence="9 10">
    <name type="scientific">Apatococcus fuscideae</name>
    <dbReference type="NCBI Taxonomy" id="2026836"/>
    <lineage>
        <taxon>Eukaryota</taxon>
        <taxon>Viridiplantae</taxon>
        <taxon>Chlorophyta</taxon>
        <taxon>core chlorophytes</taxon>
        <taxon>Trebouxiophyceae</taxon>
        <taxon>Chlorellales</taxon>
        <taxon>Chlorellaceae</taxon>
        <taxon>Apatococcus</taxon>
    </lineage>
</organism>
<feature type="binding site" evidence="5">
    <location>
        <position position="550"/>
    </location>
    <ligand>
        <name>Zn(2+)</name>
        <dbReference type="ChEBI" id="CHEBI:29105"/>
        <label>2</label>
    </ligand>
</feature>
<evidence type="ECO:0000256" key="2">
    <source>
        <dbReference type="ARBA" id="ARBA00022801"/>
    </source>
</evidence>
<dbReference type="InterPro" id="IPR036971">
    <property type="entry name" value="PDEase_catalytic_dom_sf"/>
</dbReference>
<evidence type="ECO:0000256" key="7">
    <source>
        <dbReference type="SAM" id="MobiDB-lite"/>
    </source>
</evidence>
<feature type="region of interest" description="Disordered" evidence="7">
    <location>
        <begin position="358"/>
        <end position="390"/>
    </location>
</feature>
<feature type="binding site" evidence="4">
    <location>
        <begin position="508"/>
        <end position="512"/>
    </location>
    <ligand>
        <name>AMP</name>
        <dbReference type="ChEBI" id="CHEBI:456215"/>
    </ligand>
</feature>
<keyword evidence="2 6" id="KW-0378">Hydrolase</keyword>
<dbReference type="GO" id="GO:0004114">
    <property type="term" value="F:3',5'-cyclic-nucleotide phosphodiesterase activity"/>
    <property type="evidence" value="ECO:0007669"/>
    <property type="project" value="InterPro"/>
</dbReference>
<name>A0AAW1RT75_9CHLO</name>
<evidence type="ECO:0000259" key="8">
    <source>
        <dbReference type="PROSITE" id="PS51845"/>
    </source>
</evidence>
<feature type="binding site" evidence="5">
    <location>
        <position position="684"/>
    </location>
    <ligand>
        <name>Zn(2+)</name>
        <dbReference type="ChEBI" id="CHEBI:29105"/>
        <label>1</label>
    </ligand>
</feature>
<dbReference type="Proteomes" id="UP001485043">
    <property type="component" value="Unassembled WGS sequence"/>
</dbReference>
<dbReference type="Pfam" id="PF00233">
    <property type="entry name" value="PDEase_I"/>
    <property type="match status" value="1"/>
</dbReference>
<feature type="domain" description="PDEase" evidence="8">
    <location>
        <begin position="428"/>
        <end position="779"/>
    </location>
</feature>
<feature type="binding site" evidence="5">
    <location>
        <position position="550"/>
    </location>
    <ligand>
        <name>Zn(2+)</name>
        <dbReference type="ChEBI" id="CHEBI:29105"/>
        <label>1</label>
    </ligand>
</feature>
<dbReference type="EMBL" id="JALJOV010001989">
    <property type="protein sequence ID" value="KAK9837053.1"/>
    <property type="molecule type" value="Genomic_DNA"/>
</dbReference>
<comment type="caution">
    <text evidence="9">The sequence shown here is derived from an EMBL/GenBank/DDBJ whole genome shotgun (WGS) entry which is preliminary data.</text>
</comment>
<proteinExistence type="inferred from homology"/>
<comment type="cofactor">
    <cofactor evidence="6">
        <name>a divalent metal cation</name>
        <dbReference type="ChEBI" id="CHEBI:60240"/>
    </cofactor>
    <text evidence="6">Binds 2 divalent metal cations per subunit. Site 1 may preferentially bind zinc ions, while site 2 has a preference for magnesium and/or manganese ions.</text>
</comment>
<feature type="binding site" evidence="4">
    <location>
        <position position="736"/>
    </location>
    <ligand>
        <name>AMP</name>
        <dbReference type="ChEBI" id="CHEBI:456215"/>
    </ligand>
</feature>
<dbReference type="GO" id="GO:0046872">
    <property type="term" value="F:metal ion binding"/>
    <property type="evidence" value="ECO:0007669"/>
    <property type="project" value="UniProtKB-KW"/>
</dbReference>
<feature type="binding site" evidence="4">
    <location>
        <position position="550"/>
    </location>
    <ligand>
        <name>AMP</name>
        <dbReference type="ChEBI" id="CHEBI:456215"/>
    </ligand>
</feature>
<evidence type="ECO:0000256" key="6">
    <source>
        <dbReference type="RuleBase" id="RU363067"/>
    </source>
</evidence>
<feature type="active site" description="Proton donor" evidence="3">
    <location>
        <position position="508"/>
    </location>
</feature>
<dbReference type="InterPro" id="IPR023174">
    <property type="entry name" value="PDEase_CS"/>
</dbReference>
<dbReference type="PROSITE" id="PS00126">
    <property type="entry name" value="PDEASE_I_1"/>
    <property type="match status" value="1"/>
</dbReference>
<evidence type="ECO:0000313" key="9">
    <source>
        <dbReference type="EMBL" id="KAK9837053.1"/>
    </source>
</evidence>
<reference evidence="9 10" key="1">
    <citation type="journal article" date="2024" name="Nat. Commun.">
        <title>Phylogenomics reveals the evolutionary origins of lichenization in chlorophyte algae.</title>
        <authorList>
            <person name="Puginier C."/>
            <person name="Libourel C."/>
            <person name="Otte J."/>
            <person name="Skaloud P."/>
            <person name="Haon M."/>
            <person name="Grisel S."/>
            <person name="Petersen M."/>
            <person name="Berrin J.G."/>
            <person name="Delaux P.M."/>
            <person name="Dal Grande F."/>
            <person name="Keller J."/>
        </authorList>
    </citation>
    <scope>NUCLEOTIDE SEQUENCE [LARGE SCALE GENOMIC DNA]</scope>
    <source>
        <strain evidence="9 10">SAG 2523</strain>
    </source>
</reference>
<feature type="binding site" evidence="4">
    <location>
        <position position="684"/>
    </location>
    <ligand>
        <name>AMP</name>
        <dbReference type="ChEBI" id="CHEBI:456215"/>
    </ligand>
</feature>
<keyword evidence="1 5" id="KW-0479">Metal-binding</keyword>